<dbReference type="RefSeq" id="XP_025379742.1">
    <property type="nucleotide sequence ID" value="XM_025525809.1"/>
</dbReference>
<dbReference type="AlphaFoldDB" id="A0A316YUT3"/>
<reference evidence="2" key="1">
    <citation type="journal article" date="2018" name="Mol. Biol. Evol.">
        <title>Broad Genomic Sampling Reveals a Smut Pathogenic Ancestry of the Fungal Clade Ustilaginomycotina.</title>
        <authorList>
            <person name="Kijpornyongpan T."/>
            <person name="Mondo S.J."/>
            <person name="Barry K."/>
            <person name="Sandor L."/>
            <person name="Lee J."/>
            <person name="Lipzen A."/>
            <person name="Pangilinan J."/>
            <person name="LaButti K."/>
            <person name="Hainaut M."/>
            <person name="Henrissat B."/>
            <person name="Grigoriev I.V."/>
            <person name="Spatafora J.W."/>
            <person name="Aime M.C."/>
        </authorList>
    </citation>
    <scope>NUCLEOTIDE SEQUENCE [LARGE SCALE GENOMIC DNA]</scope>
    <source>
        <strain evidence="2">MCA 4198</strain>
    </source>
</reference>
<evidence type="ECO:0008006" key="4">
    <source>
        <dbReference type="Google" id="ProtNLM"/>
    </source>
</evidence>
<gene>
    <name evidence="2" type="ORF">FA10DRAFT_95330</name>
</gene>
<proteinExistence type="predicted"/>
<dbReference type="InParanoid" id="A0A316YUT3"/>
<dbReference type="InterPro" id="IPR036908">
    <property type="entry name" value="RlpA-like_sf"/>
</dbReference>
<feature type="chain" id="PRO_5016321869" description="SCP domain-containing protein" evidence="1">
    <location>
        <begin position="32"/>
        <end position="255"/>
    </location>
</feature>
<dbReference type="CDD" id="cd22191">
    <property type="entry name" value="DPBB_RlpA_EXP_N-like"/>
    <property type="match status" value="1"/>
</dbReference>
<accession>A0A316YUT3</accession>
<feature type="signal peptide" evidence="1">
    <location>
        <begin position="1"/>
        <end position="31"/>
    </location>
</feature>
<protein>
    <recommendedName>
        <fullName evidence="4">SCP domain-containing protein</fullName>
    </recommendedName>
</protein>
<dbReference type="Proteomes" id="UP000245768">
    <property type="component" value="Unassembled WGS sequence"/>
</dbReference>
<evidence type="ECO:0000313" key="3">
    <source>
        <dbReference type="Proteomes" id="UP000245768"/>
    </source>
</evidence>
<keyword evidence="3" id="KW-1185">Reference proteome</keyword>
<evidence type="ECO:0000313" key="2">
    <source>
        <dbReference type="EMBL" id="PWN92544.1"/>
    </source>
</evidence>
<dbReference type="EMBL" id="KZ819635">
    <property type="protein sequence ID" value="PWN92544.1"/>
    <property type="molecule type" value="Genomic_DNA"/>
</dbReference>
<name>A0A316YUT3_9BASI</name>
<dbReference type="Gene3D" id="2.40.40.10">
    <property type="entry name" value="RlpA-like domain"/>
    <property type="match status" value="1"/>
</dbReference>
<organism evidence="2 3">
    <name type="scientific">Acaromyces ingoldii</name>
    <dbReference type="NCBI Taxonomy" id="215250"/>
    <lineage>
        <taxon>Eukaryota</taxon>
        <taxon>Fungi</taxon>
        <taxon>Dikarya</taxon>
        <taxon>Basidiomycota</taxon>
        <taxon>Ustilaginomycotina</taxon>
        <taxon>Exobasidiomycetes</taxon>
        <taxon>Exobasidiales</taxon>
        <taxon>Cryptobasidiaceae</taxon>
        <taxon>Acaromyces</taxon>
    </lineage>
</organism>
<evidence type="ECO:0000256" key="1">
    <source>
        <dbReference type="SAM" id="SignalP"/>
    </source>
</evidence>
<keyword evidence="1" id="KW-0732">Signal</keyword>
<sequence>MAFSTTFTLPASRRLFPALLLLMLAAVPLYGAKLEKRQSNNAMRGHMDVELPYVDVRRCMMVQSMKDFPPNQEQLDNLLGTTQSSFWKPPTSTDKRLYTDGQVLNNVDNVEDLCEVCDVAVRTNKYSGLQYNDWSLKRGLCKYLRGKSGGSRKVNNAKASYNSFEQATSCSNAYSNNLATGNYCALSRGMYSLLFCGAKVKIQTGSQEATCTVVDWCETCDTKDLVVTASVYEQLLQDKSTNQQYMPVSWSISLP</sequence>
<dbReference type="GeneID" id="37047725"/>